<dbReference type="InterPro" id="IPR000182">
    <property type="entry name" value="GNAT_dom"/>
</dbReference>
<dbReference type="InterPro" id="IPR016181">
    <property type="entry name" value="Acyl_CoA_acyltransferase"/>
</dbReference>
<proteinExistence type="predicted"/>
<keyword evidence="1" id="KW-0808">Transferase</keyword>
<dbReference type="CDD" id="cd04301">
    <property type="entry name" value="NAT_SF"/>
    <property type="match status" value="1"/>
</dbReference>
<dbReference type="PROSITE" id="PS51186">
    <property type="entry name" value="GNAT"/>
    <property type="match status" value="1"/>
</dbReference>
<sequence length="151" mass="16608">MRLALVDPPQDEPLAHTLMAVQRAAYAVEAALMGDDRIPPLHESVAELRAADLVWLAAYEGETLAGAIAWADDPVEVDIDRLVVDPAYHRRGIGRALVRAVLDHSGERRTLVSTGRSNTPARALYEGLGFVPVEDAEVLPGLWITRYRHPR</sequence>
<feature type="domain" description="N-acetyltransferase" evidence="2">
    <location>
        <begin position="16"/>
        <end position="151"/>
    </location>
</feature>
<evidence type="ECO:0000313" key="3">
    <source>
        <dbReference type="EMBL" id="GIJ49152.1"/>
    </source>
</evidence>
<dbReference type="RefSeq" id="WP_203902629.1">
    <property type="nucleotide sequence ID" value="NZ_BOPF01000025.1"/>
</dbReference>
<evidence type="ECO:0000259" key="2">
    <source>
        <dbReference type="PROSITE" id="PS51186"/>
    </source>
</evidence>
<protein>
    <recommendedName>
        <fullName evidence="2">N-acetyltransferase domain-containing protein</fullName>
    </recommendedName>
</protein>
<evidence type="ECO:0000313" key="4">
    <source>
        <dbReference type="Proteomes" id="UP000619260"/>
    </source>
</evidence>
<dbReference type="GO" id="GO:0008080">
    <property type="term" value="F:N-acetyltransferase activity"/>
    <property type="evidence" value="ECO:0007669"/>
    <property type="project" value="InterPro"/>
</dbReference>
<dbReference type="Pfam" id="PF00583">
    <property type="entry name" value="Acetyltransf_1"/>
    <property type="match status" value="1"/>
</dbReference>
<gene>
    <name evidence="3" type="ORF">Val02_60380</name>
</gene>
<dbReference type="Proteomes" id="UP000619260">
    <property type="component" value="Unassembled WGS sequence"/>
</dbReference>
<dbReference type="PANTHER" id="PTHR13947">
    <property type="entry name" value="GNAT FAMILY N-ACETYLTRANSFERASE"/>
    <property type="match status" value="1"/>
</dbReference>
<dbReference type="EMBL" id="BOPF01000025">
    <property type="protein sequence ID" value="GIJ49152.1"/>
    <property type="molecule type" value="Genomic_DNA"/>
</dbReference>
<name>A0A8J4DUG4_9ACTN</name>
<keyword evidence="4" id="KW-1185">Reference proteome</keyword>
<dbReference type="InterPro" id="IPR050769">
    <property type="entry name" value="NAT_camello-type"/>
</dbReference>
<dbReference type="PANTHER" id="PTHR13947:SF37">
    <property type="entry name" value="LD18367P"/>
    <property type="match status" value="1"/>
</dbReference>
<dbReference type="Gene3D" id="3.40.630.30">
    <property type="match status" value="1"/>
</dbReference>
<organism evidence="3 4">
    <name type="scientific">Virgisporangium aliadipatigenens</name>
    <dbReference type="NCBI Taxonomy" id="741659"/>
    <lineage>
        <taxon>Bacteria</taxon>
        <taxon>Bacillati</taxon>
        <taxon>Actinomycetota</taxon>
        <taxon>Actinomycetes</taxon>
        <taxon>Micromonosporales</taxon>
        <taxon>Micromonosporaceae</taxon>
        <taxon>Virgisporangium</taxon>
    </lineage>
</organism>
<comment type="caution">
    <text evidence="3">The sequence shown here is derived from an EMBL/GenBank/DDBJ whole genome shotgun (WGS) entry which is preliminary data.</text>
</comment>
<dbReference type="AlphaFoldDB" id="A0A8J4DUG4"/>
<reference evidence="3" key="1">
    <citation type="submission" date="2021-01" db="EMBL/GenBank/DDBJ databases">
        <title>Whole genome shotgun sequence of Virgisporangium aliadipatigenens NBRC 105644.</title>
        <authorList>
            <person name="Komaki H."/>
            <person name="Tamura T."/>
        </authorList>
    </citation>
    <scope>NUCLEOTIDE SEQUENCE</scope>
    <source>
        <strain evidence="3">NBRC 105644</strain>
    </source>
</reference>
<accession>A0A8J4DUG4</accession>
<evidence type="ECO:0000256" key="1">
    <source>
        <dbReference type="ARBA" id="ARBA00022679"/>
    </source>
</evidence>
<dbReference type="SUPFAM" id="SSF55729">
    <property type="entry name" value="Acyl-CoA N-acyltransferases (Nat)"/>
    <property type="match status" value="1"/>
</dbReference>